<dbReference type="Proteomes" id="UP001385951">
    <property type="component" value="Unassembled WGS sequence"/>
</dbReference>
<organism evidence="2 3">
    <name type="scientific">Cerrena zonata</name>
    <dbReference type="NCBI Taxonomy" id="2478898"/>
    <lineage>
        <taxon>Eukaryota</taxon>
        <taxon>Fungi</taxon>
        <taxon>Dikarya</taxon>
        <taxon>Basidiomycota</taxon>
        <taxon>Agaricomycotina</taxon>
        <taxon>Agaricomycetes</taxon>
        <taxon>Polyporales</taxon>
        <taxon>Cerrenaceae</taxon>
        <taxon>Cerrena</taxon>
    </lineage>
</organism>
<accession>A0AAW0FF98</accession>
<comment type="caution">
    <text evidence="2">The sequence shown here is derived from an EMBL/GenBank/DDBJ whole genome shotgun (WGS) entry which is preliminary data.</text>
</comment>
<proteinExistence type="predicted"/>
<feature type="region of interest" description="Disordered" evidence="1">
    <location>
        <begin position="136"/>
        <end position="241"/>
    </location>
</feature>
<gene>
    <name evidence="2" type="ORF">QCA50_021166</name>
</gene>
<feature type="compositionally biased region" description="Polar residues" evidence="1">
    <location>
        <begin position="32"/>
        <end position="45"/>
    </location>
</feature>
<feature type="compositionally biased region" description="Polar residues" evidence="1">
    <location>
        <begin position="180"/>
        <end position="189"/>
    </location>
</feature>
<feature type="compositionally biased region" description="Polar residues" evidence="1">
    <location>
        <begin position="199"/>
        <end position="226"/>
    </location>
</feature>
<feature type="region of interest" description="Disordered" evidence="1">
    <location>
        <begin position="313"/>
        <end position="436"/>
    </location>
</feature>
<evidence type="ECO:0000256" key="1">
    <source>
        <dbReference type="SAM" id="MobiDB-lite"/>
    </source>
</evidence>
<feature type="compositionally biased region" description="Pro residues" evidence="1">
    <location>
        <begin position="384"/>
        <end position="393"/>
    </location>
</feature>
<evidence type="ECO:0000313" key="2">
    <source>
        <dbReference type="EMBL" id="KAK7675901.1"/>
    </source>
</evidence>
<evidence type="ECO:0000313" key="3">
    <source>
        <dbReference type="Proteomes" id="UP001385951"/>
    </source>
</evidence>
<protein>
    <submittedName>
        <fullName evidence="2">Uncharacterized protein</fullName>
    </submittedName>
</protein>
<feature type="region of interest" description="Disordered" evidence="1">
    <location>
        <begin position="1"/>
        <end position="50"/>
    </location>
</feature>
<reference evidence="2 3" key="1">
    <citation type="submission" date="2022-09" db="EMBL/GenBank/DDBJ databases">
        <authorList>
            <person name="Palmer J.M."/>
        </authorList>
    </citation>
    <scope>NUCLEOTIDE SEQUENCE [LARGE SCALE GENOMIC DNA]</scope>
    <source>
        <strain evidence="2 3">DSM 7382</strain>
    </source>
</reference>
<name>A0AAW0FF98_9APHY</name>
<dbReference type="EMBL" id="JASBNA010000161">
    <property type="protein sequence ID" value="KAK7675901.1"/>
    <property type="molecule type" value="Genomic_DNA"/>
</dbReference>
<sequence>MWGLRPKLFGGARSESVLSSRATTPVTPPVTRQATEPTPQSPTKEPTSKAEVIEAIKETKDESSPKDESAMDVQNTTQIRLEGDMIVPLNEQRPKTYADMTNLALKFPDFAEQILALPLPAVQTTIQSTTLTDAADEIDSSSLPRKSRKTSRADRPTRQRGGRGQETYDNRNLPHKSPKNTHTASSASPINRRAGSGSPGVQNMTPVYMRTPTSMHRNTPPQTYFNPTPSPTPSPVGSRPTNNDVDALIALLQKARTTDPALLQEVELGLKLSQQVAPRSPHFPVAPLGMQSINHAEFASWGKKPNGEMGYVPRKTFTPPHAQGFNNAFPDYNRRRSGPTQRGSPTPPPGMNGSPLSNRSSPRGAPGNRHVPNRSTRMSLPATRPSPEPPVRPVWPTSKDDLTRQVLPTSAGAGKIGTKRIGPSLDDLTSPQQDSVDQHAASVFAIRGN</sequence>
<keyword evidence="3" id="KW-1185">Reference proteome</keyword>
<dbReference type="AlphaFoldDB" id="A0AAW0FF98"/>